<accession>A0A2S3ZTN1</accession>
<dbReference type="Proteomes" id="UP000237061">
    <property type="component" value="Unassembled WGS sequence"/>
</dbReference>
<evidence type="ECO:0000313" key="3">
    <source>
        <dbReference type="Proteomes" id="UP000237061"/>
    </source>
</evidence>
<keyword evidence="1" id="KW-1133">Transmembrane helix</keyword>
<dbReference type="AlphaFoldDB" id="A0A2S3ZTN1"/>
<keyword evidence="1" id="KW-0472">Membrane</keyword>
<dbReference type="RefSeq" id="WP_103466572.1">
    <property type="nucleotide sequence ID" value="NZ_PPXC01000012.1"/>
</dbReference>
<name>A0A2S3ZTN1_ARTGL</name>
<feature type="transmembrane region" description="Helical" evidence="1">
    <location>
        <begin position="41"/>
        <end position="58"/>
    </location>
</feature>
<organism evidence="2 3">
    <name type="scientific">Arthrobacter glacialis</name>
    <dbReference type="NCBI Taxonomy" id="1664"/>
    <lineage>
        <taxon>Bacteria</taxon>
        <taxon>Bacillati</taxon>
        <taxon>Actinomycetota</taxon>
        <taxon>Actinomycetes</taxon>
        <taxon>Micrococcales</taxon>
        <taxon>Micrococcaceae</taxon>
        <taxon>Arthrobacter</taxon>
    </lineage>
</organism>
<keyword evidence="1" id="KW-0812">Transmembrane</keyword>
<proteinExistence type="predicted"/>
<gene>
    <name evidence="2" type="ORF">CVS27_14660</name>
</gene>
<evidence type="ECO:0000313" key="2">
    <source>
        <dbReference type="EMBL" id="POH72615.1"/>
    </source>
</evidence>
<keyword evidence="3" id="KW-1185">Reference proteome</keyword>
<reference evidence="2 3" key="1">
    <citation type="submission" date="2018-01" db="EMBL/GenBank/DDBJ databases">
        <title>Arthrobacter sp. nov., from glaciers in China.</title>
        <authorList>
            <person name="Liu Q."/>
            <person name="Xin Y.-H."/>
        </authorList>
    </citation>
    <scope>NUCLEOTIDE SEQUENCE [LARGE SCALE GENOMIC DNA]</scope>
    <source>
        <strain evidence="2 3">HLT2-12-2</strain>
    </source>
</reference>
<dbReference type="EMBL" id="PPXC01000012">
    <property type="protein sequence ID" value="POH72615.1"/>
    <property type="molecule type" value="Genomic_DNA"/>
</dbReference>
<protein>
    <submittedName>
        <fullName evidence="2">Uncharacterized protein</fullName>
    </submittedName>
</protein>
<sequence>MVIQSGIATTAAFRAVKDSQCSWPSSTDVVETSKMGRPQRLIQVALSVAGFTVVSALIRANTFGSASLASDYLPSSLLASAAG</sequence>
<evidence type="ECO:0000256" key="1">
    <source>
        <dbReference type="SAM" id="Phobius"/>
    </source>
</evidence>
<comment type="caution">
    <text evidence="2">The sequence shown here is derived from an EMBL/GenBank/DDBJ whole genome shotgun (WGS) entry which is preliminary data.</text>
</comment>